<keyword evidence="3" id="KW-1185">Reference proteome</keyword>
<dbReference type="RefSeq" id="WP_230773301.1">
    <property type="nucleotide sequence ID" value="NZ_JAJNCT010000009.1"/>
</dbReference>
<keyword evidence="1" id="KW-0997">Cell inner membrane</keyword>
<dbReference type="InterPro" id="IPR003453">
    <property type="entry name" value="ABC_MlaE_roteobac"/>
</dbReference>
<dbReference type="PANTHER" id="PTHR30188">
    <property type="entry name" value="ABC TRANSPORTER PERMEASE PROTEIN-RELATED"/>
    <property type="match status" value="1"/>
</dbReference>
<dbReference type="PANTHER" id="PTHR30188:SF3">
    <property type="entry name" value="ABC TRANSPORTER PERMEASE"/>
    <property type="match status" value="1"/>
</dbReference>
<feature type="transmembrane region" description="Helical" evidence="1">
    <location>
        <begin position="346"/>
        <end position="369"/>
    </location>
</feature>
<dbReference type="AlphaFoldDB" id="A0AAW4XUK5"/>
<feature type="transmembrane region" description="Helical" evidence="1">
    <location>
        <begin position="311"/>
        <end position="334"/>
    </location>
</feature>
<protein>
    <submittedName>
        <fullName evidence="2">ABC transporter permease</fullName>
    </submittedName>
</protein>
<feature type="transmembrane region" description="Helical" evidence="1">
    <location>
        <begin position="199"/>
        <end position="222"/>
    </location>
</feature>
<accession>A0AAW4XUK5</accession>
<comment type="subcellular location">
    <subcellularLocation>
        <location evidence="1">Cell inner membrane</location>
        <topology evidence="1">Multi-pass membrane protein</topology>
    </subcellularLocation>
</comment>
<proteinExistence type="inferred from homology"/>
<dbReference type="EMBL" id="JAJNCT010000009">
    <property type="protein sequence ID" value="MCD2165082.1"/>
    <property type="molecule type" value="Genomic_DNA"/>
</dbReference>
<feature type="transmembrane region" description="Helical" evidence="1">
    <location>
        <begin position="161"/>
        <end position="187"/>
    </location>
</feature>
<sequence length="374" mass="40694">MDDTAPHLQQHQDGTQRWAQLRGRWGAAELGQRSLWRDLRRQLDGAAPSAEQGWDLSEVQWLDHVGAQLLWDHWGQQWPAQLRTTDLQRQMLERVASLTMGCPPETKVNWWGWLIQLGLVLLGFMAHVRSMVEMVGQLLLDVLRLIKNPLRGPWRDVSGHLYAMGATALPITALVGFLIGVVLAYLMSLQLRQFGADAFIVNILGISLVRELGPLLGAILVAGRTGSAITAQIGVMRVNEELDAMQVMGIAQGYRLVMPRALALALAMPLVSMWTTVCALVGGMMAADAAMGVSPAYFLQAMPGAVDIANLYLALAKSVTFGVAIALIACHWGLEVEPNTQSLGRGTTSSVVISITAVIVLDAIFAIAFRKVGF</sequence>
<keyword evidence="1" id="KW-1003">Cell membrane</keyword>
<reference evidence="2 3" key="1">
    <citation type="submission" date="2021-11" db="EMBL/GenBank/DDBJ databases">
        <title>Genome sequence.</title>
        <authorList>
            <person name="Sun Q."/>
        </authorList>
    </citation>
    <scope>NUCLEOTIDE SEQUENCE [LARGE SCALE GENOMIC DNA]</scope>
    <source>
        <strain evidence="2 3">KCTC 12005</strain>
    </source>
</reference>
<feature type="transmembrane region" description="Helical" evidence="1">
    <location>
        <begin position="110"/>
        <end position="128"/>
    </location>
</feature>
<dbReference type="GO" id="GO:0043190">
    <property type="term" value="C:ATP-binding cassette (ABC) transporter complex"/>
    <property type="evidence" value="ECO:0007669"/>
    <property type="project" value="InterPro"/>
</dbReference>
<comment type="caution">
    <text evidence="2">The sequence shown here is derived from an EMBL/GenBank/DDBJ whole genome shotgun (WGS) entry which is preliminary data.</text>
</comment>
<feature type="transmembrane region" description="Helical" evidence="1">
    <location>
        <begin position="257"/>
        <end position="274"/>
    </location>
</feature>
<comment type="similarity">
    <text evidence="1">Belongs to the MlaE permease family.</text>
</comment>
<dbReference type="Proteomes" id="UP001199260">
    <property type="component" value="Unassembled WGS sequence"/>
</dbReference>
<evidence type="ECO:0000256" key="1">
    <source>
        <dbReference type="RuleBase" id="RU362044"/>
    </source>
</evidence>
<evidence type="ECO:0000313" key="2">
    <source>
        <dbReference type="EMBL" id="MCD2165082.1"/>
    </source>
</evidence>
<keyword evidence="1" id="KW-0812">Transmembrane</keyword>
<dbReference type="GO" id="GO:0005548">
    <property type="term" value="F:phospholipid transporter activity"/>
    <property type="evidence" value="ECO:0007669"/>
    <property type="project" value="TreeGrafter"/>
</dbReference>
<organism evidence="2 3">
    <name type="scientific">Comamonas koreensis</name>
    <dbReference type="NCBI Taxonomy" id="160825"/>
    <lineage>
        <taxon>Bacteria</taxon>
        <taxon>Pseudomonadati</taxon>
        <taxon>Pseudomonadota</taxon>
        <taxon>Betaproteobacteria</taxon>
        <taxon>Burkholderiales</taxon>
        <taxon>Comamonadaceae</taxon>
        <taxon>Comamonas</taxon>
    </lineage>
</organism>
<name>A0AAW4XUK5_9BURK</name>
<evidence type="ECO:0000313" key="3">
    <source>
        <dbReference type="Proteomes" id="UP001199260"/>
    </source>
</evidence>
<dbReference type="NCBIfam" id="TIGR00056">
    <property type="entry name" value="MlaE family lipid ABC transporter permease subunit"/>
    <property type="match status" value="1"/>
</dbReference>
<keyword evidence="1" id="KW-1133">Transmembrane helix</keyword>
<dbReference type="Pfam" id="PF02405">
    <property type="entry name" value="MlaE"/>
    <property type="match status" value="1"/>
</dbReference>
<gene>
    <name evidence="2" type="ORF">LPW39_08055</name>
</gene>
<keyword evidence="1" id="KW-0472">Membrane</keyword>
<dbReference type="InterPro" id="IPR030802">
    <property type="entry name" value="Permease_MalE"/>
</dbReference>